<keyword evidence="9 11" id="KW-0868">Chloride</keyword>
<evidence type="ECO:0000256" key="9">
    <source>
        <dbReference type="ARBA" id="ARBA00023214"/>
    </source>
</evidence>
<evidence type="ECO:0000256" key="7">
    <source>
        <dbReference type="ARBA" id="ARBA00023122"/>
    </source>
</evidence>
<feature type="domain" description="CBS" evidence="12">
    <location>
        <begin position="775"/>
        <end position="827"/>
    </location>
</feature>
<dbReference type="InterPro" id="IPR000644">
    <property type="entry name" value="CBS_dom"/>
</dbReference>
<feature type="transmembrane region" description="Helical" evidence="11">
    <location>
        <begin position="202"/>
        <end position="226"/>
    </location>
</feature>
<dbReference type="Pfam" id="PF00654">
    <property type="entry name" value="Voltage_CLC"/>
    <property type="match status" value="1"/>
</dbReference>
<dbReference type="EMBL" id="OX597815">
    <property type="protein sequence ID" value="CAI9718639.1"/>
    <property type="molecule type" value="Genomic_DNA"/>
</dbReference>
<keyword evidence="4" id="KW-0677">Repeat</keyword>
<keyword evidence="6 11" id="KW-0406">Ion transport</keyword>
<feature type="transmembrane region" description="Helical" evidence="11">
    <location>
        <begin position="399"/>
        <end position="417"/>
    </location>
</feature>
<dbReference type="SUPFAM" id="SSF54631">
    <property type="entry name" value="CBS-domain pair"/>
    <property type="match status" value="1"/>
</dbReference>
<dbReference type="CDD" id="cd04591">
    <property type="entry name" value="CBS_pair_voltage-gated_CLC_euk_bac"/>
    <property type="match status" value="1"/>
</dbReference>
<dbReference type="PANTHER" id="PTHR11689">
    <property type="entry name" value="CHLORIDE CHANNEL PROTEIN CLC FAMILY MEMBER"/>
    <property type="match status" value="1"/>
</dbReference>
<evidence type="ECO:0000313" key="14">
    <source>
        <dbReference type="Proteomes" id="UP001162480"/>
    </source>
</evidence>
<protein>
    <recommendedName>
        <fullName evidence="11">Chloride channel protein</fullName>
    </recommendedName>
</protein>
<dbReference type="Gene3D" id="1.10.3080.10">
    <property type="entry name" value="Clc chloride channel"/>
    <property type="match status" value="1"/>
</dbReference>
<feature type="transmembrane region" description="Helical" evidence="11">
    <location>
        <begin position="349"/>
        <end position="371"/>
    </location>
</feature>
<keyword evidence="3 11" id="KW-0812">Transmembrane</keyword>
<keyword evidence="14" id="KW-1185">Reference proteome</keyword>
<evidence type="ECO:0000256" key="11">
    <source>
        <dbReference type="RuleBase" id="RU361221"/>
    </source>
</evidence>
<reference evidence="13" key="1">
    <citation type="submission" date="2023-08" db="EMBL/GenBank/DDBJ databases">
        <authorList>
            <person name="Alioto T."/>
            <person name="Alioto T."/>
            <person name="Gomez Garrido J."/>
        </authorList>
    </citation>
    <scope>NUCLEOTIDE SEQUENCE</scope>
</reference>
<evidence type="ECO:0000256" key="6">
    <source>
        <dbReference type="ARBA" id="ARBA00023065"/>
    </source>
</evidence>
<feature type="transmembrane region" description="Helical" evidence="11">
    <location>
        <begin position="537"/>
        <end position="560"/>
    </location>
</feature>
<dbReference type="SMART" id="SM00116">
    <property type="entry name" value="CBS"/>
    <property type="match status" value="2"/>
</dbReference>
<dbReference type="GO" id="GO:0005765">
    <property type="term" value="C:lysosomal membrane"/>
    <property type="evidence" value="ECO:0007669"/>
    <property type="project" value="TreeGrafter"/>
</dbReference>
<comment type="similarity">
    <text evidence="11">Belongs to the chloride channel (TC 2.A.49) family.</text>
</comment>
<organism evidence="13 14">
    <name type="scientific">Octopus vulgaris</name>
    <name type="common">Common octopus</name>
    <dbReference type="NCBI Taxonomy" id="6645"/>
    <lineage>
        <taxon>Eukaryota</taxon>
        <taxon>Metazoa</taxon>
        <taxon>Spiralia</taxon>
        <taxon>Lophotrochozoa</taxon>
        <taxon>Mollusca</taxon>
        <taxon>Cephalopoda</taxon>
        <taxon>Coleoidea</taxon>
        <taxon>Octopodiformes</taxon>
        <taxon>Octopoda</taxon>
        <taxon>Incirrata</taxon>
        <taxon>Octopodidae</taxon>
        <taxon>Octopus</taxon>
    </lineage>
</organism>
<keyword evidence="5 11" id="KW-1133">Transmembrane helix</keyword>
<dbReference type="InterPro" id="IPR001807">
    <property type="entry name" value="ClC"/>
</dbReference>
<keyword evidence="7 10" id="KW-0129">CBS domain</keyword>
<dbReference type="GO" id="GO:0005254">
    <property type="term" value="F:chloride channel activity"/>
    <property type="evidence" value="ECO:0007669"/>
    <property type="project" value="UniProtKB-UniRule"/>
</dbReference>
<dbReference type="PRINTS" id="PR00762">
    <property type="entry name" value="CLCHANNEL"/>
</dbReference>
<evidence type="ECO:0000256" key="2">
    <source>
        <dbReference type="ARBA" id="ARBA00022448"/>
    </source>
</evidence>
<dbReference type="Gene3D" id="3.10.580.10">
    <property type="entry name" value="CBS-domain"/>
    <property type="match status" value="1"/>
</dbReference>
<accession>A0AA36EZ56</accession>
<dbReference type="CDD" id="cd03685">
    <property type="entry name" value="ClC_6_like"/>
    <property type="match status" value="1"/>
</dbReference>
<evidence type="ECO:0000256" key="10">
    <source>
        <dbReference type="PROSITE-ProRule" id="PRU00703"/>
    </source>
</evidence>
<dbReference type="InterPro" id="IPR014743">
    <property type="entry name" value="Cl-channel_core"/>
</dbReference>
<dbReference type="AlphaFoldDB" id="A0AA36EZ56"/>
<proteinExistence type="inferred from homology"/>
<evidence type="ECO:0000256" key="8">
    <source>
        <dbReference type="ARBA" id="ARBA00023136"/>
    </source>
</evidence>
<dbReference type="SUPFAM" id="SSF81340">
    <property type="entry name" value="Clc chloride channel"/>
    <property type="match status" value="1"/>
</dbReference>
<feature type="transmembrane region" description="Helical" evidence="11">
    <location>
        <begin position="314"/>
        <end position="337"/>
    </location>
</feature>
<gene>
    <name evidence="13" type="ORF">OCTVUL_1B018824</name>
</gene>
<sequence length="827" mass="93344">MACSSFNESFMDDCCEKYKKEKRKLTSRLRNYTEDGCKGKLEYFKDVIKRHMSCGDVTEEKLYTREDMNRRRSETAPLLGAYHRRYSASEDERRDRASEGDRYPEIIQEGVENTCLSNLYESLDYDPVENSIYEKELIDRTKWKTIYIGMVRWFVMFSIGVLTGLIACLIDYGVTSAAGFKFYQIKHYFNICNRHNCLGITFLIWIAFNAGFSALGSIATVIFAPVASGSGIPQIKCFLNGVKVPKVVRLKTLVVKVFGVVCAVAGGLAVGKEGPMIHSGAVVAAGISQGRSSSLRFDLNVFEFFRTDTEKRDFVSGGAAAGVAAAFGAPVGGVLFSLEEGASFWNQALTWKIFFCSMMSTFTLNIVRSYIKQHPWELTYPGLINFGKFTFNYYSGQELVIFILMGVVGGLLGSLFNSINHRLTIFRQKYIKTKVCQVLETILVSVITAALSFLIIYYNQNCLPMKEAPAQYNMQFYCADGEYSSTATIILQTPEEMVKSLFHEETTSFKRETLLFICLCYFIMSLWTYGLLIPSGLFIPCFLIGGAWGRLVGLFMRYIFPDMKLADPGKYALIGAAAMLGGVVRMTISLTVIIIEATANISYGLPIMLTIIMAKWVGDCFNEGIYDIHIHLGGVPLLGWQPSDLASSLNANEVMSHPVTVLQRVEQVGRVMDILLHESHNGFPVVDNYDPYAPMHMRNPDESNTFGTYRGMILRTQLLVLLKMKAFNEREDLFHTIRNLHNKDFREEYPRFQPIHKINISSNERKMHIDLTSFMNPGAYTVSDCATYSRIFRLFRALGLRHVTVINAEHQVCGIVTRKDLARFANL</sequence>
<dbReference type="Pfam" id="PF00571">
    <property type="entry name" value="CBS"/>
    <property type="match status" value="1"/>
</dbReference>
<evidence type="ECO:0000313" key="13">
    <source>
        <dbReference type="EMBL" id="CAI9718639.1"/>
    </source>
</evidence>
<comment type="subcellular location">
    <subcellularLocation>
        <location evidence="1 11">Membrane</location>
        <topology evidence="1 11">Multi-pass membrane protein</topology>
    </subcellularLocation>
</comment>
<keyword evidence="2 11" id="KW-0813">Transport</keyword>
<evidence type="ECO:0000259" key="12">
    <source>
        <dbReference type="PROSITE" id="PS51371"/>
    </source>
</evidence>
<evidence type="ECO:0000256" key="3">
    <source>
        <dbReference type="ARBA" id="ARBA00022692"/>
    </source>
</evidence>
<dbReference type="Proteomes" id="UP001162480">
    <property type="component" value="Chromosome 2"/>
</dbReference>
<dbReference type="PROSITE" id="PS51371">
    <property type="entry name" value="CBS"/>
    <property type="match status" value="1"/>
</dbReference>
<feature type="transmembrane region" description="Helical" evidence="11">
    <location>
        <begin position="150"/>
        <end position="174"/>
    </location>
</feature>
<evidence type="ECO:0000256" key="5">
    <source>
        <dbReference type="ARBA" id="ARBA00022989"/>
    </source>
</evidence>
<feature type="transmembrane region" description="Helical" evidence="11">
    <location>
        <begin position="438"/>
        <end position="458"/>
    </location>
</feature>
<comment type="caution">
    <text evidence="11">Lacks conserved residue(s) required for the propagation of feature annotation.</text>
</comment>
<feature type="transmembrane region" description="Helical" evidence="11">
    <location>
        <begin position="572"/>
        <end position="594"/>
    </location>
</feature>
<evidence type="ECO:0000256" key="4">
    <source>
        <dbReference type="ARBA" id="ARBA00022737"/>
    </source>
</evidence>
<dbReference type="PANTHER" id="PTHR11689:SF136">
    <property type="entry name" value="H(+)_CL(-) EXCHANGE TRANSPORTER 7"/>
    <property type="match status" value="1"/>
</dbReference>
<keyword evidence="8 11" id="KW-0472">Membrane</keyword>
<name>A0AA36EZ56_OCTVU</name>
<feature type="transmembrane region" description="Helical" evidence="11">
    <location>
        <begin position="253"/>
        <end position="271"/>
    </location>
</feature>
<evidence type="ECO:0000256" key="1">
    <source>
        <dbReference type="ARBA" id="ARBA00004141"/>
    </source>
</evidence>
<dbReference type="InterPro" id="IPR051280">
    <property type="entry name" value="Cl-channel/antiporter"/>
</dbReference>
<dbReference type="InterPro" id="IPR046342">
    <property type="entry name" value="CBS_dom_sf"/>
</dbReference>